<gene>
    <name evidence="3" type="ORF">ACEU0G_000034</name>
</gene>
<feature type="transmembrane region" description="Helical" evidence="2">
    <location>
        <begin position="356"/>
        <end position="376"/>
    </location>
</feature>
<feature type="transmembrane region" description="Helical" evidence="2">
    <location>
        <begin position="187"/>
        <end position="205"/>
    </location>
</feature>
<protein>
    <submittedName>
        <fullName evidence="3">DUF4153 domain-containing protein</fullName>
    </submittedName>
</protein>
<accession>A0ABW7CZ02</accession>
<keyword evidence="2" id="KW-1133">Transmembrane helix</keyword>
<dbReference type="Pfam" id="PF13687">
    <property type="entry name" value="DUF4153"/>
    <property type="match status" value="1"/>
</dbReference>
<feature type="region of interest" description="Disordered" evidence="1">
    <location>
        <begin position="556"/>
        <end position="598"/>
    </location>
</feature>
<feature type="transmembrane region" description="Helical" evidence="2">
    <location>
        <begin position="254"/>
        <end position="273"/>
    </location>
</feature>
<keyword evidence="2" id="KW-0472">Membrane</keyword>
<feature type="transmembrane region" description="Helical" evidence="2">
    <location>
        <begin position="323"/>
        <end position="344"/>
    </location>
</feature>
<feature type="transmembrane region" description="Helical" evidence="2">
    <location>
        <begin position="217"/>
        <end position="242"/>
    </location>
</feature>
<dbReference type="InterPro" id="IPR025291">
    <property type="entry name" value="DUF4153"/>
</dbReference>
<sequence>MHASPALPTTTRSAIVLIALLQGLMLYAADTATGSWPFDDIGNRVRWYSWVLTVPTAIALTLVELRDRRLWLHAALASVLVLGLASWIGWNVGGDAPGLDHDGLLMPFSISMAIAAFVSLPWWQFRLQEGHWHAPYAALFERAWQNGLTLALAVAFTCLTWLLLWLWAELFVLVEIHFFRSLFREDAFIALATGSLMGFGVLIGRTQHRAIQMIRSVVFAVGRGLLPLLALIAVTFVLSLPFTGLEPLWRTRSAAGLLLTLSLLLVVFVNAVYQHDNASPPYPAWLRRFIGASLLALPVYAGLALYAMGLRIGQYGWTLDRTWALLVALLVTGYAVGYALAVLRPRDHWLQRIEPVNRWMCLCVLGVALLANSPLLDPIRLSVNSQVARLQAGAPAIDVMDAETLRFGLGRRGARALEALQHDPAFSQDARARSIIAAALAKQSRYFWDQDYKQRLTITDPVVLQQHITLAKDTPAPDPDWWRALLARQVDVGRCLRLDTACAALRRDLDADGVDEMLLCELQSYLGPRCKVHARQGAAWSDAGQVEFPVQGKHTAARANQSVRDGVLEVSPPRWGRLSLDGGPQQSLNESVPKEPRP</sequence>
<keyword evidence="2" id="KW-0812">Transmembrane</keyword>
<organism evidence="3 4">
    <name type="scientific">Stenotrophomonas nematodicola</name>
    <dbReference type="NCBI Taxonomy" id="2656746"/>
    <lineage>
        <taxon>Bacteria</taxon>
        <taxon>Pseudomonadati</taxon>
        <taxon>Pseudomonadota</taxon>
        <taxon>Gammaproteobacteria</taxon>
        <taxon>Lysobacterales</taxon>
        <taxon>Lysobacteraceae</taxon>
        <taxon>Stenotrophomonas</taxon>
    </lineage>
</organism>
<feature type="transmembrane region" description="Helical" evidence="2">
    <location>
        <begin position="47"/>
        <end position="63"/>
    </location>
</feature>
<feature type="transmembrane region" description="Helical" evidence="2">
    <location>
        <begin position="70"/>
        <end position="92"/>
    </location>
</feature>
<feature type="transmembrane region" description="Helical" evidence="2">
    <location>
        <begin position="146"/>
        <end position="167"/>
    </location>
</feature>
<dbReference type="EMBL" id="JBHGCJ010000010">
    <property type="protein sequence ID" value="MFG6110175.1"/>
    <property type="molecule type" value="Genomic_DNA"/>
</dbReference>
<reference evidence="3 4" key="1">
    <citation type="submission" date="2024-09" db="EMBL/GenBank/DDBJ databases">
        <authorList>
            <consortium name="All-Russian atlas of soil microorganisms"/>
            <consortium name="as a basis for the search for new antimicrobial producers and enzymes with unique properties"/>
            <person name="Sokolova E.A."/>
            <person name="Voronina E.N."/>
        </authorList>
    </citation>
    <scope>NUCLEOTIDE SEQUENCE [LARGE SCALE GENOMIC DNA]</scope>
    <source>
        <strain evidence="3 4">AF-22b-331.1</strain>
    </source>
</reference>
<feature type="transmembrane region" description="Helical" evidence="2">
    <location>
        <begin position="285"/>
        <end position="308"/>
    </location>
</feature>
<comment type="caution">
    <text evidence="3">The sequence shown here is derived from an EMBL/GenBank/DDBJ whole genome shotgun (WGS) entry which is preliminary data.</text>
</comment>
<proteinExistence type="predicted"/>
<dbReference type="RefSeq" id="WP_394163904.1">
    <property type="nucleotide sequence ID" value="NZ_JBHGCJ010000010.1"/>
</dbReference>
<evidence type="ECO:0000256" key="2">
    <source>
        <dbReference type="SAM" id="Phobius"/>
    </source>
</evidence>
<feature type="transmembrane region" description="Helical" evidence="2">
    <location>
        <begin position="104"/>
        <end position="125"/>
    </location>
</feature>
<name>A0ABW7CZ02_9GAMM</name>
<evidence type="ECO:0000313" key="4">
    <source>
        <dbReference type="Proteomes" id="UP001605261"/>
    </source>
</evidence>
<keyword evidence="4" id="KW-1185">Reference proteome</keyword>
<evidence type="ECO:0000313" key="3">
    <source>
        <dbReference type="EMBL" id="MFG6110175.1"/>
    </source>
</evidence>
<dbReference type="Proteomes" id="UP001605261">
    <property type="component" value="Unassembled WGS sequence"/>
</dbReference>
<evidence type="ECO:0000256" key="1">
    <source>
        <dbReference type="SAM" id="MobiDB-lite"/>
    </source>
</evidence>